<keyword evidence="7 14" id="KW-0812">Transmembrane</keyword>
<evidence type="ECO:0000256" key="3">
    <source>
        <dbReference type="ARBA" id="ARBA00022448"/>
    </source>
</evidence>
<name>C5BKG9_TERTT</name>
<keyword evidence="11 12" id="KW-0472">Membrane</keyword>
<feature type="binding site" evidence="13">
    <location>
        <position position="320"/>
    </location>
    <ligand>
        <name>K(+)</name>
        <dbReference type="ChEBI" id="CHEBI:29103"/>
    </ligand>
</feature>
<feature type="transmembrane region" description="Helical" evidence="14">
    <location>
        <begin position="72"/>
        <end position="92"/>
    </location>
</feature>
<evidence type="ECO:0000256" key="10">
    <source>
        <dbReference type="ARBA" id="ARBA00023065"/>
    </source>
</evidence>
<dbReference type="PANTHER" id="PTHR32024:SF2">
    <property type="entry name" value="TRK SYSTEM POTASSIUM UPTAKE PROTEIN TRKG-RELATED"/>
    <property type="match status" value="1"/>
</dbReference>
<feature type="transmembrane region" description="Helical" evidence="14">
    <location>
        <begin position="134"/>
        <end position="154"/>
    </location>
</feature>
<dbReference type="KEGG" id="ttu:TERTU_4685"/>
<feature type="transmembrane region" description="Helical" evidence="14">
    <location>
        <begin position="454"/>
        <end position="482"/>
    </location>
</feature>
<feature type="binding site" evidence="13">
    <location>
        <position position="437"/>
    </location>
    <ligand>
        <name>K(+)</name>
        <dbReference type="ChEBI" id="CHEBI:29103"/>
    </ligand>
</feature>
<sequence>MNNRALTLFLLALPLGLMGSVQLVFAGVSHFIFDDHEEVEFLLPALGLVACSLVLLLFKRRINMQSIGYRTALLYAVVTWVAMGVTGAIPIINATGVSFTDGVFESVSALTTTGATVLSGLDAMPKTFLMYRQFLQWLGGLGVVIFVVAVLPMLNVGGMRLLKAETPGPIKDDKLTPRIASTAHYLWLVYLAITLLCALAYWAGGMSLYDAIAHSFTTVSTGGFSTHDASMGYFQSHTLLMISNVFMLAGAINFALHFRVWESRDFIAYWQDEENRVFILTVLAMTAAITWVLVSSHYSELTLETLSDTLFHVISFITSTGYGASSFTEWPVLATFLLVIAGYMGGCAGSTAGGNKFVRNILAVKYVAREMKRLVHNWGMFSIHYQGRAIENSVLNATMSFLFLTAISSLVFSLVLVATGLDFWSSITAVAACVNVLGPAFGELGSNFQPVSDVGTWVLSFAMILGRLEYFTVLAILSPMFWRR</sequence>
<dbReference type="STRING" id="377629.TERTU_4685"/>
<evidence type="ECO:0000256" key="2">
    <source>
        <dbReference type="ARBA" id="ARBA00009137"/>
    </source>
</evidence>
<dbReference type="Pfam" id="PF02386">
    <property type="entry name" value="TrkH"/>
    <property type="match status" value="1"/>
</dbReference>
<dbReference type="InterPro" id="IPR003445">
    <property type="entry name" value="Cat_transpt"/>
</dbReference>
<dbReference type="InterPro" id="IPR004772">
    <property type="entry name" value="TrkH"/>
</dbReference>
<evidence type="ECO:0000256" key="5">
    <source>
        <dbReference type="ARBA" id="ARBA00022519"/>
    </source>
</evidence>
<dbReference type="AlphaFoldDB" id="C5BKG9"/>
<feature type="binding site" evidence="13">
    <location>
        <position position="222"/>
    </location>
    <ligand>
        <name>K(+)</name>
        <dbReference type="ChEBI" id="CHEBI:29103"/>
    </ligand>
</feature>
<evidence type="ECO:0000256" key="6">
    <source>
        <dbReference type="ARBA" id="ARBA00022538"/>
    </source>
</evidence>
<feature type="binding site" evidence="13">
    <location>
        <position position="113"/>
    </location>
    <ligand>
        <name>K(+)</name>
        <dbReference type="ChEBI" id="CHEBI:29103"/>
    </ligand>
</feature>
<feature type="transmembrane region" description="Helical" evidence="14">
    <location>
        <begin position="238"/>
        <end position="256"/>
    </location>
</feature>
<dbReference type="GO" id="GO:0046872">
    <property type="term" value="F:metal ion binding"/>
    <property type="evidence" value="ECO:0007669"/>
    <property type="project" value="UniProtKB-KW"/>
</dbReference>
<dbReference type="GO" id="GO:0005886">
    <property type="term" value="C:plasma membrane"/>
    <property type="evidence" value="ECO:0007669"/>
    <property type="project" value="UniProtKB-SubCell"/>
</dbReference>
<keyword evidence="10 12" id="KW-0406">Ion transport</keyword>
<feature type="transmembrane region" description="Helical" evidence="14">
    <location>
        <begin position="42"/>
        <end position="60"/>
    </location>
</feature>
<dbReference type="Proteomes" id="UP000009080">
    <property type="component" value="Chromosome"/>
</dbReference>
<evidence type="ECO:0000313" key="15">
    <source>
        <dbReference type="EMBL" id="ACR13722.1"/>
    </source>
</evidence>
<dbReference type="eggNOG" id="COG0168">
    <property type="taxonomic scope" value="Bacteria"/>
</dbReference>
<keyword evidence="13" id="KW-0479">Metal-binding</keyword>
<keyword evidence="4 12" id="KW-1003">Cell membrane</keyword>
<evidence type="ECO:0000256" key="8">
    <source>
        <dbReference type="ARBA" id="ARBA00022958"/>
    </source>
</evidence>
<evidence type="ECO:0000256" key="1">
    <source>
        <dbReference type="ARBA" id="ARBA00004429"/>
    </source>
</evidence>
<protein>
    <recommendedName>
        <fullName evidence="12">Trk system potassium uptake protein</fullName>
    </recommendedName>
</protein>
<feature type="transmembrane region" description="Helical" evidence="14">
    <location>
        <begin position="394"/>
        <end position="417"/>
    </location>
</feature>
<keyword evidence="16" id="KW-1185">Reference proteome</keyword>
<dbReference type="OrthoDB" id="9810952at2"/>
<proteinExistence type="inferred from homology"/>
<comment type="subcellular location">
    <subcellularLocation>
        <location evidence="1 12">Cell inner membrane</location>
        <topology evidence="1 12">Multi-pass membrane protein</topology>
    </subcellularLocation>
</comment>
<evidence type="ECO:0000256" key="9">
    <source>
        <dbReference type="ARBA" id="ARBA00022989"/>
    </source>
</evidence>
<keyword evidence="8 12" id="KW-0630">Potassium</keyword>
<dbReference type="PANTHER" id="PTHR32024">
    <property type="entry name" value="TRK SYSTEM POTASSIUM UPTAKE PROTEIN TRKG-RELATED"/>
    <property type="match status" value="1"/>
</dbReference>
<keyword evidence="6 12" id="KW-0633">Potassium transport</keyword>
<feature type="transmembrane region" description="Helical" evidence="14">
    <location>
        <begin position="185"/>
        <end position="204"/>
    </location>
</feature>
<dbReference type="PIRSF" id="PIRSF006247">
    <property type="entry name" value="TrkH"/>
    <property type="match status" value="1"/>
</dbReference>
<organism evidence="15 16">
    <name type="scientific">Teredinibacter turnerae (strain ATCC 39867 / T7901)</name>
    <dbReference type="NCBI Taxonomy" id="377629"/>
    <lineage>
        <taxon>Bacteria</taxon>
        <taxon>Pseudomonadati</taxon>
        <taxon>Pseudomonadota</taxon>
        <taxon>Gammaproteobacteria</taxon>
        <taxon>Cellvibrionales</taxon>
        <taxon>Cellvibrionaceae</taxon>
        <taxon>Teredinibacter</taxon>
    </lineage>
</organism>
<feature type="transmembrane region" description="Helical" evidence="14">
    <location>
        <begin position="423"/>
        <end position="442"/>
    </location>
</feature>
<evidence type="ECO:0000256" key="13">
    <source>
        <dbReference type="PIRSR" id="PIRSR006247-1"/>
    </source>
</evidence>
<evidence type="ECO:0000313" key="16">
    <source>
        <dbReference type="Proteomes" id="UP000009080"/>
    </source>
</evidence>
<dbReference type="RefSeq" id="WP_015819837.1">
    <property type="nucleotide sequence ID" value="NC_012997.1"/>
</dbReference>
<evidence type="ECO:0000256" key="14">
    <source>
        <dbReference type="SAM" id="Phobius"/>
    </source>
</evidence>
<comment type="similarity">
    <text evidence="2 12">Belongs to the TrkH potassium transport family.</text>
</comment>
<accession>C5BKG9</accession>
<evidence type="ECO:0000256" key="7">
    <source>
        <dbReference type="ARBA" id="ARBA00022692"/>
    </source>
</evidence>
<keyword evidence="9 14" id="KW-1133">Transmembrane helix</keyword>
<dbReference type="EMBL" id="CP001614">
    <property type="protein sequence ID" value="ACR13722.1"/>
    <property type="molecule type" value="Genomic_DNA"/>
</dbReference>
<dbReference type="GO" id="GO:0015379">
    <property type="term" value="F:potassium:chloride symporter activity"/>
    <property type="evidence" value="ECO:0007669"/>
    <property type="project" value="InterPro"/>
</dbReference>
<keyword evidence="3 12" id="KW-0813">Transport</keyword>
<feature type="transmembrane region" description="Helical" evidence="14">
    <location>
        <begin position="330"/>
        <end position="352"/>
    </location>
</feature>
<feature type="transmembrane region" description="Helical" evidence="14">
    <location>
        <begin position="277"/>
        <end position="298"/>
    </location>
</feature>
<feature type="binding site" evidence="13">
    <location>
        <position position="112"/>
    </location>
    <ligand>
        <name>K(+)</name>
        <dbReference type="ChEBI" id="CHEBI:29103"/>
    </ligand>
</feature>
<reference evidence="15 16" key="1">
    <citation type="journal article" date="2009" name="PLoS ONE">
        <title>The complete genome of Teredinibacter turnerae T7901: an intracellular endosymbiont of marine wood-boring bivalves (shipworms).</title>
        <authorList>
            <person name="Yang J.C."/>
            <person name="Madupu R."/>
            <person name="Durkin A.S."/>
            <person name="Ekborg N.A."/>
            <person name="Pedamallu C.S."/>
            <person name="Hostetler J.B."/>
            <person name="Radune D."/>
            <person name="Toms B.S."/>
            <person name="Henrissat B."/>
            <person name="Coutinho P.M."/>
            <person name="Schwarz S."/>
            <person name="Field L."/>
            <person name="Trindade-Silva A.E."/>
            <person name="Soares C.A.G."/>
            <person name="Elshahawi S."/>
            <person name="Hanora A."/>
            <person name="Schmidt E.W."/>
            <person name="Haygood M.G."/>
            <person name="Posfai J."/>
            <person name="Benner J."/>
            <person name="Madinger C."/>
            <person name="Nove J."/>
            <person name="Anton B."/>
            <person name="Chaudhary K."/>
            <person name="Foster J."/>
            <person name="Holman A."/>
            <person name="Kumar S."/>
            <person name="Lessard P.A."/>
            <person name="Luyten Y.A."/>
            <person name="Slatko B."/>
            <person name="Wood N."/>
            <person name="Wu B."/>
            <person name="Teplitski M."/>
            <person name="Mougous J.D."/>
            <person name="Ward N."/>
            <person name="Eisen J.A."/>
            <person name="Badger J.H."/>
            <person name="Distel D.L."/>
        </authorList>
    </citation>
    <scope>NUCLEOTIDE SEQUENCE [LARGE SCALE GENOMIC DNA]</scope>
    <source>
        <strain evidence="16">ATCC 39867 / T7901</strain>
    </source>
</reference>
<evidence type="ECO:0000256" key="4">
    <source>
        <dbReference type="ARBA" id="ARBA00022475"/>
    </source>
</evidence>
<gene>
    <name evidence="15" type="ordered locus">TERTU_4685</name>
</gene>
<evidence type="ECO:0000256" key="11">
    <source>
        <dbReference type="ARBA" id="ARBA00023136"/>
    </source>
</evidence>
<comment type="function">
    <text evidence="12">Low-affinity potassium transport system. Interacts with Trk system potassium uptake protein TrkA.</text>
</comment>
<dbReference type="HOGENOM" id="CLU_030708_0_2_6"/>
<keyword evidence="5 12" id="KW-0997">Cell inner membrane</keyword>
<evidence type="ECO:0000256" key="12">
    <source>
        <dbReference type="PIRNR" id="PIRNR006247"/>
    </source>
</evidence>